<keyword evidence="10" id="KW-1185">Reference proteome</keyword>
<gene>
    <name evidence="9" type="ORF">AKJ08_1824</name>
</gene>
<dbReference type="Pfam" id="PF00857">
    <property type="entry name" value="Isochorismatase"/>
    <property type="match status" value="1"/>
</dbReference>
<dbReference type="PATRIC" id="fig|1391653.3.peg.1913"/>
<evidence type="ECO:0000256" key="7">
    <source>
        <dbReference type="ARBA" id="ARBA00043224"/>
    </source>
</evidence>
<dbReference type="GO" id="GO:0046872">
    <property type="term" value="F:metal ion binding"/>
    <property type="evidence" value="ECO:0007669"/>
    <property type="project" value="UniProtKB-KW"/>
</dbReference>
<dbReference type="EC" id="3.5.1.19" evidence="6"/>
<reference evidence="9 10" key="1">
    <citation type="submission" date="2015-08" db="EMBL/GenBank/DDBJ databases">
        <authorList>
            <person name="Babu N.S."/>
            <person name="Beckwith C.J."/>
            <person name="Beseler K.G."/>
            <person name="Brison A."/>
            <person name="Carone J.V."/>
            <person name="Caskin T.P."/>
            <person name="Diamond M."/>
            <person name="Durham M.E."/>
            <person name="Foxe J.M."/>
            <person name="Go M."/>
            <person name="Henderson B.A."/>
            <person name="Jones I.B."/>
            <person name="McGettigan J.A."/>
            <person name="Micheletti S.J."/>
            <person name="Nasrallah M.E."/>
            <person name="Ortiz D."/>
            <person name="Piller C.R."/>
            <person name="Privatt S.R."/>
            <person name="Schneider S.L."/>
            <person name="Sharp S."/>
            <person name="Smith T.C."/>
            <person name="Stanton J.D."/>
            <person name="Ullery H.E."/>
            <person name="Wilson R.J."/>
            <person name="Serrano M.G."/>
            <person name="Buck G."/>
            <person name="Lee V."/>
            <person name="Wang Y."/>
            <person name="Carvalho R."/>
            <person name="Voegtly L."/>
            <person name="Shi R."/>
            <person name="Duckworth R."/>
            <person name="Johnson A."/>
            <person name="Loviza R."/>
            <person name="Walstead R."/>
            <person name="Shah Z."/>
            <person name="Kiflezghi M."/>
            <person name="Wade K."/>
            <person name="Ball S.L."/>
            <person name="Bradley K.W."/>
            <person name="Asai D.J."/>
            <person name="Bowman C.A."/>
            <person name="Russell D.A."/>
            <person name="Pope W.H."/>
            <person name="Jacobs-Sera D."/>
            <person name="Hendrix R.W."/>
            <person name="Hatfull G.F."/>
        </authorList>
    </citation>
    <scope>NUCLEOTIDE SEQUENCE [LARGE SCALE GENOMIC DNA]</scope>
    <source>
        <strain evidence="9 10">DSM 27710</strain>
    </source>
</reference>
<dbReference type="AlphaFoldDB" id="A0A0K1PD59"/>
<dbReference type="InterPro" id="IPR000868">
    <property type="entry name" value="Isochorismatase-like_dom"/>
</dbReference>
<evidence type="ECO:0000256" key="1">
    <source>
        <dbReference type="ARBA" id="ARBA00006336"/>
    </source>
</evidence>
<dbReference type="Gene3D" id="3.40.50.850">
    <property type="entry name" value="Isochorismatase-like"/>
    <property type="match status" value="1"/>
</dbReference>
<dbReference type="SUPFAM" id="SSF52499">
    <property type="entry name" value="Isochorismatase-like hydrolases"/>
    <property type="match status" value="1"/>
</dbReference>
<dbReference type="InterPro" id="IPR052347">
    <property type="entry name" value="Isochorismatase_Nicotinamidase"/>
</dbReference>
<dbReference type="PANTHER" id="PTHR11080">
    <property type="entry name" value="PYRAZINAMIDASE/NICOTINAMIDASE"/>
    <property type="match status" value="1"/>
</dbReference>
<evidence type="ECO:0000256" key="3">
    <source>
        <dbReference type="ARBA" id="ARBA00022723"/>
    </source>
</evidence>
<dbReference type="STRING" id="1391653.AKJ08_1824"/>
<evidence type="ECO:0000313" key="10">
    <source>
        <dbReference type="Proteomes" id="UP000055590"/>
    </source>
</evidence>
<dbReference type="Proteomes" id="UP000055590">
    <property type="component" value="Chromosome"/>
</dbReference>
<evidence type="ECO:0000256" key="5">
    <source>
        <dbReference type="ARBA" id="ARBA00037900"/>
    </source>
</evidence>
<organism evidence="9 10">
    <name type="scientific">Vulgatibacter incomptus</name>
    <dbReference type="NCBI Taxonomy" id="1391653"/>
    <lineage>
        <taxon>Bacteria</taxon>
        <taxon>Pseudomonadati</taxon>
        <taxon>Myxococcota</taxon>
        <taxon>Myxococcia</taxon>
        <taxon>Myxococcales</taxon>
        <taxon>Cystobacterineae</taxon>
        <taxon>Vulgatibacteraceae</taxon>
        <taxon>Vulgatibacter</taxon>
    </lineage>
</organism>
<evidence type="ECO:0000256" key="2">
    <source>
        <dbReference type="ARBA" id="ARBA00022642"/>
    </source>
</evidence>
<dbReference type="InterPro" id="IPR036380">
    <property type="entry name" value="Isochorismatase-like_sf"/>
</dbReference>
<dbReference type="PANTHER" id="PTHR11080:SF2">
    <property type="entry name" value="LD05707P"/>
    <property type="match status" value="1"/>
</dbReference>
<comment type="similarity">
    <text evidence="1">Belongs to the isochorismatase family.</text>
</comment>
<evidence type="ECO:0000259" key="8">
    <source>
        <dbReference type="Pfam" id="PF00857"/>
    </source>
</evidence>
<keyword evidence="3" id="KW-0479">Metal-binding</keyword>
<dbReference type="EMBL" id="CP012332">
    <property type="protein sequence ID" value="AKU91437.1"/>
    <property type="molecule type" value="Genomic_DNA"/>
</dbReference>
<dbReference type="RefSeq" id="WP_050727502.1">
    <property type="nucleotide sequence ID" value="NZ_CP012332.1"/>
</dbReference>
<dbReference type="KEGG" id="vin:AKJ08_1824"/>
<protein>
    <recommendedName>
        <fullName evidence="6">nicotinamidase</fullName>
        <ecNumber evidence="6">3.5.1.19</ecNumber>
    </recommendedName>
    <alternativeName>
        <fullName evidence="7">Nicotinamide deamidase</fullName>
    </alternativeName>
</protein>
<accession>A0A0K1PD59</accession>
<evidence type="ECO:0000313" key="9">
    <source>
        <dbReference type="EMBL" id="AKU91437.1"/>
    </source>
</evidence>
<dbReference type="GO" id="GO:0019363">
    <property type="term" value="P:pyridine nucleotide biosynthetic process"/>
    <property type="evidence" value="ECO:0007669"/>
    <property type="project" value="UniProtKB-KW"/>
</dbReference>
<proteinExistence type="inferred from homology"/>
<comment type="pathway">
    <text evidence="5">Cofactor biosynthesis; nicotinate biosynthesis; nicotinate from nicotinamide: step 1/1.</text>
</comment>
<dbReference type="GO" id="GO:0008936">
    <property type="term" value="F:nicotinamidase activity"/>
    <property type="evidence" value="ECO:0007669"/>
    <property type="project" value="UniProtKB-EC"/>
</dbReference>
<evidence type="ECO:0000256" key="4">
    <source>
        <dbReference type="ARBA" id="ARBA00022801"/>
    </source>
</evidence>
<dbReference type="OrthoDB" id="9791276at2"/>
<evidence type="ECO:0000256" key="6">
    <source>
        <dbReference type="ARBA" id="ARBA00039017"/>
    </source>
</evidence>
<keyword evidence="4" id="KW-0378">Hydrolase</keyword>
<name>A0A0K1PD59_9BACT</name>
<keyword evidence="2" id="KW-0662">Pyridine nucleotide biosynthesis</keyword>
<feature type="domain" description="Isochorismatase-like" evidence="8">
    <location>
        <begin position="4"/>
        <end position="189"/>
    </location>
</feature>
<sequence length="206" mass="21854">MDTGLLIVDVQNDFCAGGSLPVLGGEEVARPLSRLAHLVALAGGPVFASRDWHPEKSSHFVEWGGKWPPHCVQGTEGAEFHPDLELPEDAETISEGTTFGDEGYSAFDGTDGDGRPLDLLLKRAGVSRLYVGGLATDACVQASVFDAIGKGYEVRLIVDAIRALDLDPGDGERAVTEMRIAGARLTTVEAVVRDLELVLETRSGAP</sequence>